<gene>
    <name evidence="7" type="ORF">SIK69_01215</name>
    <name evidence="6" type="ORF">SIL20_09145</name>
</gene>
<keyword evidence="3" id="KW-0408">Iron</keyword>
<dbReference type="PROSITE" id="PS51379">
    <property type="entry name" value="4FE4S_FER_2"/>
    <property type="match status" value="2"/>
</dbReference>
<keyword evidence="4" id="KW-0411">Iron-sulfur</keyword>
<dbReference type="Proteomes" id="UP001275664">
    <property type="component" value="Unassembled WGS sequence"/>
</dbReference>
<name>A0AAJ2VXA9_9ENTR</name>
<dbReference type="Gene3D" id="3.30.70.20">
    <property type="match status" value="1"/>
</dbReference>
<reference evidence="6 8" key="1">
    <citation type="submission" date="2023-11" db="EMBL/GenBank/DDBJ databases">
        <title>Scandinavium wanjuensis sp. nov., isolated from lettuce South Korea.</title>
        <authorList>
            <person name="Park J."/>
            <person name="Park S."/>
            <person name="Oh K.K."/>
            <person name="Cho G.S."/>
            <person name="Franz C.M.A.P."/>
        </authorList>
    </citation>
    <scope>NUCLEOTIDE SEQUENCE</scope>
    <source>
        <strain evidence="6">V105_12</strain>
        <strain evidence="7 8">V105_6</strain>
    </source>
</reference>
<feature type="domain" description="4Fe-4S ferredoxin-type" evidence="5">
    <location>
        <begin position="95"/>
        <end position="124"/>
    </location>
</feature>
<dbReference type="Proteomes" id="UP001282336">
    <property type="component" value="Unassembled WGS sequence"/>
</dbReference>
<dbReference type="AlphaFoldDB" id="A0AAJ2VXA9"/>
<feature type="domain" description="4Fe-4S ferredoxin-type" evidence="5">
    <location>
        <begin position="125"/>
        <end position="153"/>
    </location>
</feature>
<protein>
    <submittedName>
        <fullName evidence="6">4Fe-4S binding protein</fullName>
    </submittedName>
</protein>
<evidence type="ECO:0000256" key="3">
    <source>
        <dbReference type="ARBA" id="ARBA00023004"/>
    </source>
</evidence>
<comment type="caution">
    <text evidence="6">The sequence shown here is derived from an EMBL/GenBank/DDBJ whole genome shotgun (WGS) entry which is preliminary data.</text>
</comment>
<evidence type="ECO:0000256" key="2">
    <source>
        <dbReference type="ARBA" id="ARBA00022723"/>
    </source>
</evidence>
<dbReference type="RefSeq" id="WP_319628228.1">
    <property type="nucleotide sequence ID" value="NZ_JAWXRB010000043.1"/>
</dbReference>
<evidence type="ECO:0000259" key="5">
    <source>
        <dbReference type="PROSITE" id="PS51379"/>
    </source>
</evidence>
<evidence type="ECO:0000256" key="4">
    <source>
        <dbReference type="ARBA" id="ARBA00023014"/>
    </source>
</evidence>
<dbReference type="EMBL" id="JAWXRD010000001">
    <property type="protein sequence ID" value="MDX6038811.1"/>
    <property type="molecule type" value="Genomic_DNA"/>
</dbReference>
<organism evidence="6 9">
    <name type="scientific">Scandinavium lactucae</name>
    <dbReference type="NCBI Taxonomy" id="3095028"/>
    <lineage>
        <taxon>Bacteria</taxon>
        <taxon>Pseudomonadati</taxon>
        <taxon>Pseudomonadota</taxon>
        <taxon>Gammaproteobacteria</taxon>
        <taxon>Enterobacterales</taxon>
        <taxon>Enterobacteriaceae</taxon>
        <taxon>Scandinavium</taxon>
    </lineage>
</organism>
<evidence type="ECO:0000313" key="8">
    <source>
        <dbReference type="Proteomes" id="UP001275664"/>
    </source>
</evidence>
<dbReference type="PANTHER" id="PTHR24960">
    <property type="entry name" value="PHOTOSYSTEM I IRON-SULFUR CENTER-RELATED"/>
    <property type="match status" value="1"/>
</dbReference>
<keyword evidence="2" id="KW-0479">Metal-binding</keyword>
<keyword evidence="1" id="KW-0004">4Fe-4S</keyword>
<evidence type="ECO:0000313" key="6">
    <source>
        <dbReference type="EMBL" id="MDX6031673.1"/>
    </source>
</evidence>
<evidence type="ECO:0000313" key="7">
    <source>
        <dbReference type="EMBL" id="MDX6038811.1"/>
    </source>
</evidence>
<dbReference type="EMBL" id="JAWXRC010000024">
    <property type="protein sequence ID" value="MDX6031673.1"/>
    <property type="molecule type" value="Genomic_DNA"/>
</dbReference>
<sequence>MTPPTLNELLLWHAQYHIRGVEMALDEHPRWGMAIAALNLTLQKLDEPRWQIFPSSEAVINTSRRRLLSVRSDPKTTATVQPAPLAAAFPGFTTFTPRLDPARCILCGACSRVCRQQALIQKEDAFHIHSQVCNGCEACHAVCPTDAINVVCAVVKAGEISYPLQQARCQSCQRGFSSWDEDTLQCPICRQHHYGMR</sequence>
<evidence type="ECO:0000313" key="9">
    <source>
        <dbReference type="Proteomes" id="UP001282336"/>
    </source>
</evidence>
<dbReference type="InterPro" id="IPR017900">
    <property type="entry name" value="4Fe4S_Fe_S_CS"/>
</dbReference>
<dbReference type="InterPro" id="IPR017896">
    <property type="entry name" value="4Fe4S_Fe-S-bd"/>
</dbReference>
<dbReference type="Pfam" id="PF14697">
    <property type="entry name" value="Fer4_21"/>
    <property type="match status" value="1"/>
</dbReference>
<accession>A0AAJ2VXA9</accession>
<keyword evidence="8" id="KW-1185">Reference proteome</keyword>
<proteinExistence type="predicted"/>
<dbReference type="SUPFAM" id="SSF54862">
    <property type="entry name" value="4Fe-4S ferredoxins"/>
    <property type="match status" value="1"/>
</dbReference>
<evidence type="ECO:0000256" key="1">
    <source>
        <dbReference type="ARBA" id="ARBA00022485"/>
    </source>
</evidence>
<dbReference type="InterPro" id="IPR050157">
    <property type="entry name" value="PSI_iron-sulfur_center"/>
</dbReference>
<dbReference type="PANTHER" id="PTHR24960:SF79">
    <property type="entry name" value="PHOTOSYSTEM I IRON-SULFUR CENTER"/>
    <property type="match status" value="1"/>
</dbReference>
<dbReference type="GO" id="GO:0046872">
    <property type="term" value="F:metal ion binding"/>
    <property type="evidence" value="ECO:0007669"/>
    <property type="project" value="UniProtKB-KW"/>
</dbReference>
<dbReference type="GO" id="GO:0051539">
    <property type="term" value="F:4 iron, 4 sulfur cluster binding"/>
    <property type="evidence" value="ECO:0007669"/>
    <property type="project" value="UniProtKB-KW"/>
</dbReference>
<dbReference type="PROSITE" id="PS00198">
    <property type="entry name" value="4FE4S_FER_1"/>
    <property type="match status" value="1"/>
</dbReference>